<feature type="short sequence motif" description="Q motif" evidence="6">
    <location>
        <begin position="4"/>
        <end position="32"/>
    </location>
</feature>
<dbReference type="SMART" id="SM00490">
    <property type="entry name" value="HELICc"/>
    <property type="match status" value="1"/>
</dbReference>
<dbReference type="InterPro" id="IPR001650">
    <property type="entry name" value="Helicase_C-like"/>
</dbReference>
<dbReference type="InterPro" id="IPR027417">
    <property type="entry name" value="P-loop_NTPase"/>
</dbReference>
<dbReference type="InterPro" id="IPR012677">
    <property type="entry name" value="Nucleotide-bd_a/b_plait_sf"/>
</dbReference>
<dbReference type="EMBL" id="FQTU01000003">
    <property type="protein sequence ID" value="SHE51270.1"/>
    <property type="molecule type" value="Genomic_DNA"/>
</dbReference>
<gene>
    <name evidence="11" type="ORF">SAMN02746064_00630</name>
</gene>
<evidence type="ECO:0000256" key="3">
    <source>
        <dbReference type="ARBA" id="ARBA00022806"/>
    </source>
</evidence>
<evidence type="ECO:0000256" key="1">
    <source>
        <dbReference type="ARBA" id="ARBA00022741"/>
    </source>
</evidence>
<dbReference type="PANTHER" id="PTHR47959">
    <property type="entry name" value="ATP-DEPENDENT RNA HELICASE RHLE-RELATED"/>
    <property type="match status" value="1"/>
</dbReference>
<evidence type="ECO:0000256" key="2">
    <source>
        <dbReference type="ARBA" id="ARBA00022801"/>
    </source>
</evidence>
<dbReference type="InterPro" id="IPR044742">
    <property type="entry name" value="DEAD/DEAH_RhlB"/>
</dbReference>
<proteinExistence type="inferred from homology"/>
<dbReference type="Pfam" id="PF00271">
    <property type="entry name" value="Helicase_C"/>
    <property type="match status" value="1"/>
</dbReference>
<feature type="domain" description="Helicase C-terminal" evidence="9">
    <location>
        <begin position="228"/>
        <end position="381"/>
    </location>
</feature>
<dbReference type="Pfam" id="PF03880">
    <property type="entry name" value="DbpA"/>
    <property type="match status" value="1"/>
</dbReference>
<feature type="domain" description="Helicase ATP-binding" evidence="8">
    <location>
        <begin position="35"/>
        <end position="205"/>
    </location>
</feature>
<dbReference type="InterPro" id="IPR000629">
    <property type="entry name" value="RNA-helicase_DEAD-box_CS"/>
</dbReference>
<dbReference type="Gene3D" id="3.40.50.300">
    <property type="entry name" value="P-loop containing nucleotide triphosphate hydrolases"/>
    <property type="match status" value="2"/>
</dbReference>
<dbReference type="OrthoDB" id="9805696at2"/>
<dbReference type="SMART" id="SM00487">
    <property type="entry name" value="DEXDc"/>
    <property type="match status" value="1"/>
</dbReference>
<evidence type="ECO:0000256" key="5">
    <source>
        <dbReference type="ARBA" id="ARBA00038437"/>
    </source>
</evidence>
<dbReference type="InterPro" id="IPR014014">
    <property type="entry name" value="RNA_helicase_DEAD_Q_motif"/>
</dbReference>
<dbReference type="Pfam" id="PF00270">
    <property type="entry name" value="DEAD"/>
    <property type="match status" value="1"/>
</dbReference>
<dbReference type="CDD" id="cd00268">
    <property type="entry name" value="DEADc"/>
    <property type="match status" value="1"/>
</dbReference>
<dbReference type="Proteomes" id="UP000184251">
    <property type="component" value="Unassembled WGS sequence"/>
</dbReference>
<keyword evidence="2 7" id="KW-0378">Hydrolase</keyword>
<dbReference type="CDD" id="cd18787">
    <property type="entry name" value="SF2_C_DEAD"/>
    <property type="match status" value="1"/>
</dbReference>
<dbReference type="InterPro" id="IPR005580">
    <property type="entry name" value="DbpA/CsdA_RNA-bd_dom"/>
</dbReference>
<keyword evidence="1 7" id="KW-0547">Nucleotide-binding</keyword>
<evidence type="ECO:0000256" key="6">
    <source>
        <dbReference type="PROSITE-ProRule" id="PRU00552"/>
    </source>
</evidence>
<dbReference type="Gene3D" id="3.30.70.330">
    <property type="match status" value="1"/>
</dbReference>
<keyword evidence="4 7" id="KW-0067">ATP-binding</keyword>
<evidence type="ECO:0000256" key="7">
    <source>
        <dbReference type="RuleBase" id="RU000492"/>
    </source>
</evidence>
<dbReference type="GO" id="GO:0003724">
    <property type="term" value="F:RNA helicase activity"/>
    <property type="evidence" value="ECO:0007669"/>
    <property type="project" value="InterPro"/>
</dbReference>
<evidence type="ECO:0000259" key="9">
    <source>
        <dbReference type="PROSITE" id="PS51194"/>
    </source>
</evidence>
<evidence type="ECO:0000259" key="10">
    <source>
        <dbReference type="PROSITE" id="PS51195"/>
    </source>
</evidence>
<evidence type="ECO:0000313" key="11">
    <source>
        <dbReference type="EMBL" id="SHE51270.1"/>
    </source>
</evidence>
<dbReference type="PROSITE" id="PS51192">
    <property type="entry name" value="HELICASE_ATP_BIND_1"/>
    <property type="match status" value="1"/>
</dbReference>
<dbReference type="GO" id="GO:0005829">
    <property type="term" value="C:cytosol"/>
    <property type="evidence" value="ECO:0007669"/>
    <property type="project" value="TreeGrafter"/>
</dbReference>
<dbReference type="GO" id="GO:0005524">
    <property type="term" value="F:ATP binding"/>
    <property type="evidence" value="ECO:0007669"/>
    <property type="project" value="UniProtKB-KW"/>
</dbReference>
<dbReference type="PROSITE" id="PS51195">
    <property type="entry name" value="Q_MOTIF"/>
    <property type="match status" value="1"/>
</dbReference>
<evidence type="ECO:0000259" key="8">
    <source>
        <dbReference type="PROSITE" id="PS51192"/>
    </source>
</evidence>
<dbReference type="InterPro" id="IPR011545">
    <property type="entry name" value="DEAD/DEAH_box_helicase_dom"/>
</dbReference>
<comment type="similarity">
    <text evidence="5 7">Belongs to the DEAD box helicase family.</text>
</comment>
<dbReference type="STRING" id="1120975.SAMN02746064_00630"/>
<accession>A0A1M4U3P6</accession>
<dbReference type="RefSeq" id="WP_073269630.1">
    <property type="nucleotide sequence ID" value="NZ_FQTU01000003.1"/>
</dbReference>
<organism evidence="11 12">
    <name type="scientific">Alkalibacter saccharofermentans DSM 14828</name>
    <dbReference type="NCBI Taxonomy" id="1120975"/>
    <lineage>
        <taxon>Bacteria</taxon>
        <taxon>Bacillati</taxon>
        <taxon>Bacillota</taxon>
        <taxon>Clostridia</taxon>
        <taxon>Eubacteriales</taxon>
        <taxon>Eubacteriaceae</taxon>
        <taxon>Alkalibacter</taxon>
    </lineage>
</organism>
<protein>
    <submittedName>
        <fullName evidence="11">ATP-dependent RNA helicase DbpA</fullName>
    </submittedName>
</protein>
<dbReference type="GO" id="GO:0016787">
    <property type="term" value="F:hydrolase activity"/>
    <property type="evidence" value="ECO:0007669"/>
    <property type="project" value="UniProtKB-KW"/>
</dbReference>
<dbReference type="AlphaFoldDB" id="A0A1M4U3P6"/>
<evidence type="ECO:0000313" key="12">
    <source>
        <dbReference type="Proteomes" id="UP000184251"/>
    </source>
</evidence>
<dbReference type="PANTHER" id="PTHR47959:SF1">
    <property type="entry name" value="ATP-DEPENDENT RNA HELICASE DBPA"/>
    <property type="match status" value="1"/>
</dbReference>
<dbReference type="SUPFAM" id="SSF52540">
    <property type="entry name" value="P-loop containing nucleoside triphosphate hydrolases"/>
    <property type="match status" value="1"/>
</dbReference>
<dbReference type="InterPro" id="IPR050079">
    <property type="entry name" value="DEAD_box_RNA_helicase"/>
</dbReference>
<feature type="domain" description="DEAD-box RNA helicase Q" evidence="10">
    <location>
        <begin position="4"/>
        <end position="32"/>
    </location>
</feature>
<evidence type="ECO:0000256" key="4">
    <source>
        <dbReference type="ARBA" id="ARBA00022840"/>
    </source>
</evidence>
<name>A0A1M4U3P6_9FIRM</name>
<dbReference type="PROSITE" id="PS00039">
    <property type="entry name" value="DEAD_ATP_HELICASE"/>
    <property type="match status" value="1"/>
</dbReference>
<reference evidence="11 12" key="1">
    <citation type="submission" date="2016-11" db="EMBL/GenBank/DDBJ databases">
        <authorList>
            <person name="Jaros S."/>
            <person name="Januszkiewicz K."/>
            <person name="Wedrychowicz H."/>
        </authorList>
    </citation>
    <scope>NUCLEOTIDE SEQUENCE [LARGE SCALE GENOMIC DNA]</scope>
    <source>
        <strain evidence="11 12">DSM 14828</strain>
    </source>
</reference>
<keyword evidence="3 7" id="KW-0347">Helicase</keyword>
<dbReference type="InterPro" id="IPR014001">
    <property type="entry name" value="Helicase_ATP-bd"/>
</dbReference>
<keyword evidence="12" id="KW-1185">Reference proteome</keyword>
<sequence>MDKKSFKDLSVGPDIRRALRMLGYESPMEVQEKVIPFIMEDKDLIVKSQTGSGKTAAFGIPICEKVEIEENKPQALILTPTRELALQIKEDIGHIGKFKKVRAAALYGRHPVHLQERELKQRVHVVVGTPGRTKDHIDRGNLVLDGIKYLVIDEADEMLSMGFIDQVESIINMLPQKRCTLLFSATIPDRIEEICSKYLRDSARIEIKAVVPTEDKINQYHILVEDADKEEILNKVLAAELPGSCILFCNTRDRADKLTKYMLRKRYSCGSLHGGMTQRERTQTINKFKKGELHYLVATDVAARGIDVEDVTHVINFEMPYERENYIHRIGRTGRINKKGTAITLLSPKESHRLEYVEEYLGYRIPKKEAKDFLYKSKDEAARKNVRLKPKTSKGEEIHRDITRIRINAGKKKKIRPADILGAISNIEGIEAEDIGIIDIQDTCTYVEVFEGKGRQVYNGLKNKTIKGKILTIKEIGKR</sequence>
<dbReference type="PROSITE" id="PS51194">
    <property type="entry name" value="HELICASE_CTER"/>
    <property type="match status" value="1"/>
</dbReference>
<dbReference type="GO" id="GO:0003676">
    <property type="term" value="F:nucleic acid binding"/>
    <property type="evidence" value="ECO:0007669"/>
    <property type="project" value="InterPro"/>
</dbReference>